<keyword evidence="1" id="KW-0472">Membrane</keyword>
<sequence length="542" mass="60054">MTKIQRLARRFASDRRGSIVVPFAICTTVCLMVTGAAIDYARAFNAKVDLQAAVDATALAANYDSQGLSESKVKANAESYFKAIYKGDIDEVELDVSVVKGTVTVTAGKPVKTVLGSLMNKPQIDVRVMSQTVVGKATFDVVMVLDNSGSMAGSRMSTLKKAAKDLTETLFKINEDGEKKDRVQIGLVPFTSFVNVGADKATASWMDQEGASPIHWKNFETRSNGTPDPAEFDSKLLTNGKPSRFTLFKQLKHTDWLGCVEARPMPYDVDDTPASSSNPATLFVPQFAPDEPSNANKKWGDSYYNNYLDDDRGACETTSKEAARSSGMDRWEYAQKRLCKYKDQPRSLGNTTVNGPNYWCKTQPITDLTNDKSQVLRDIQTMKADGHTNIHQGAVWGWRVLSPSEPFTKGREAKKDEDEEHVRVMIVMTDGENTYQSQNSFNKTRINAYGYGTEERLGTGVDTYWEIQDKMDDRLQQTCTNAKKGGVQVYTVAFQISSSSTVNMMKNCATTPAMAFDAKSNSALVEAFERIAEEITKLRLQM</sequence>
<proteinExistence type="predicted"/>
<dbReference type="Pfam" id="PF13400">
    <property type="entry name" value="Tad"/>
    <property type="match status" value="1"/>
</dbReference>
<gene>
    <name evidence="3" type="ORF">SAMN05421512_10617</name>
</gene>
<evidence type="ECO:0000256" key="1">
    <source>
        <dbReference type="SAM" id="Phobius"/>
    </source>
</evidence>
<dbReference type="Gene3D" id="3.40.50.410">
    <property type="entry name" value="von Willebrand factor, type A domain"/>
    <property type="match status" value="1"/>
</dbReference>
<dbReference type="InterPro" id="IPR002035">
    <property type="entry name" value="VWF_A"/>
</dbReference>
<dbReference type="OrthoDB" id="7522752at2"/>
<dbReference type="AlphaFoldDB" id="A0A285SMQ3"/>
<evidence type="ECO:0000259" key="2">
    <source>
        <dbReference type="PROSITE" id="PS50234"/>
    </source>
</evidence>
<dbReference type="PROSITE" id="PS50234">
    <property type="entry name" value="VWFA"/>
    <property type="match status" value="1"/>
</dbReference>
<accession>A0A285SMQ3</accession>
<evidence type="ECO:0000313" key="3">
    <source>
        <dbReference type="EMBL" id="SOC09338.1"/>
    </source>
</evidence>
<dbReference type="RefSeq" id="WP_097175023.1">
    <property type="nucleotide sequence ID" value="NZ_OBML01000006.1"/>
</dbReference>
<dbReference type="SUPFAM" id="SSF53300">
    <property type="entry name" value="vWA-like"/>
    <property type="match status" value="1"/>
</dbReference>
<reference evidence="3 4" key="1">
    <citation type="submission" date="2017-08" db="EMBL/GenBank/DDBJ databases">
        <authorList>
            <person name="de Groot N.N."/>
        </authorList>
    </citation>
    <scope>NUCLEOTIDE SEQUENCE [LARGE SCALE GENOMIC DNA]</scope>
    <source>
        <strain evidence="3 4">USBA 352</strain>
    </source>
</reference>
<organism evidence="3 4">
    <name type="scientific">Stappia indica</name>
    <dbReference type="NCBI Taxonomy" id="538381"/>
    <lineage>
        <taxon>Bacteria</taxon>
        <taxon>Pseudomonadati</taxon>
        <taxon>Pseudomonadota</taxon>
        <taxon>Alphaproteobacteria</taxon>
        <taxon>Hyphomicrobiales</taxon>
        <taxon>Stappiaceae</taxon>
        <taxon>Stappia</taxon>
    </lineage>
</organism>
<dbReference type="CDD" id="cd00198">
    <property type="entry name" value="vWFA"/>
    <property type="match status" value="1"/>
</dbReference>
<dbReference type="STRING" id="538381.GCA_001696535_02546"/>
<dbReference type="InterPro" id="IPR036465">
    <property type="entry name" value="vWFA_dom_sf"/>
</dbReference>
<dbReference type="EMBL" id="OBML01000006">
    <property type="protein sequence ID" value="SOC09338.1"/>
    <property type="molecule type" value="Genomic_DNA"/>
</dbReference>
<protein>
    <submittedName>
        <fullName evidence="3">Flp pilus assembly protein TadG</fullName>
    </submittedName>
</protein>
<name>A0A285SMQ3_9HYPH</name>
<keyword evidence="1" id="KW-1133">Transmembrane helix</keyword>
<keyword evidence="4" id="KW-1185">Reference proteome</keyword>
<dbReference type="Proteomes" id="UP000219331">
    <property type="component" value="Unassembled WGS sequence"/>
</dbReference>
<evidence type="ECO:0000313" key="4">
    <source>
        <dbReference type="Proteomes" id="UP000219331"/>
    </source>
</evidence>
<keyword evidence="1" id="KW-0812">Transmembrane</keyword>
<dbReference type="InterPro" id="IPR028087">
    <property type="entry name" value="Tad_N"/>
</dbReference>
<feature type="transmembrane region" description="Helical" evidence="1">
    <location>
        <begin position="20"/>
        <end position="38"/>
    </location>
</feature>
<feature type="domain" description="VWFA" evidence="2">
    <location>
        <begin position="140"/>
        <end position="192"/>
    </location>
</feature>